<name>A0A0L0F869_9EUKA</name>
<reference evidence="2 3" key="1">
    <citation type="submission" date="2011-02" db="EMBL/GenBank/DDBJ databases">
        <title>The Genome Sequence of Sphaeroforma arctica JP610.</title>
        <authorList>
            <consortium name="The Broad Institute Genome Sequencing Platform"/>
            <person name="Russ C."/>
            <person name="Cuomo C."/>
            <person name="Young S.K."/>
            <person name="Zeng Q."/>
            <person name="Gargeya S."/>
            <person name="Alvarado L."/>
            <person name="Berlin A."/>
            <person name="Chapman S.B."/>
            <person name="Chen Z."/>
            <person name="Freedman E."/>
            <person name="Gellesch M."/>
            <person name="Goldberg J."/>
            <person name="Griggs A."/>
            <person name="Gujja S."/>
            <person name="Heilman E."/>
            <person name="Heiman D."/>
            <person name="Howarth C."/>
            <person name="Mehta T."/>
            <person name="Neiman D."/>
            <person name="Pearson M."/>
            <person name="Roberts A."/>
            <person name="Saif S."/>
            <person name="Shea T."/>
            <person name="Shenoy N."/>
            <person name="Sisk P."/>
            <person name="Stolte C."/>
            <person name="Sykes S."/>
            <person name="White J."/>
            <person name="Yandava C."/>
            <person name="Burger G."/>
            <person name="Gray M.W."/>
            <person name="Holland P.W.H."/>
            <person name="King N."/>
            <person name="Lang F.B.F."/>
            <person name="Roger A.J."/>
            <person name="Ruiz-Trillo I."/>
            <person name="Haas B."/>
            <person name="Nusbaum C."/>
            <person name="Birren B."/>
        </authorList>
    </citation>
    <scope>NUCLEOTIDE SEQUENCE [LARGE SCALE GENOMIC DNA]</scope>
    <source>
        <strain evidence="2 3">JP610</strain>
    </source>
</reference>
<dbReference type="EMBL" id="KQ246347">
    <property type="protein sequence ID" value="KNC72899.1"/>
    <property type="molecule type" value="Genomic_DNA"/>
</dbReference>
<sequence length="66" mass="7038">VLQLLDADGEPGQRPTPVCVVHHAVHRGGDSGRWYAVTSTGGPTRRLGGTGPKQRHSWGQRTHASS</sequence>
<accession>A0A0L0F869</accession>
<feature type="compositionally biased region" description="Low complexity" evidence="1">
    <location>
        <begin position="38"/>
        <end position="47"/>
    </location>
</feature>
<dbReference type="GeneID" id="25915046"/>
<dbReference type="AlphaFoldDB" id="A0A0L0F869"/>
<dbReference type="Proteomes" id="UP000054560">
    <property type="component" value="Unassembled WGS sequence"/>
</dbReference>
<evidence type="ECO:0000313" key="2">
    <source>
        <dbReference type="EMBL" id="KNC72899.1"/>
    </source>
</evidence>
<gene>
    <name evidence="2" type="ORF">SARC_14542</name>
</gene>
<feature type="region of interest" description="Disordered" evidence="1">
    <location>
        <begin position="32"/>
        <end position="66"/>
    </location>
</feature>
<proteinExistence type="predicted"/>
<protein>
    <submittedName>
        <fullName evidence="2">Uncharacterized protein</fullName>
    </submittedName>
</protein>
<organism evidence="2 3">
    <name type="scientific">Sphaeroforma arctica JP610</name>
    <dbReference type="NCBI Taxonomy" id="667725"/>
    <lineage>
        <taxon>Eukaryota</taxon>
        <taxon>Ichthyosporea</taxon>
        <taxon>Ichthyophonida</taxon>
        <taxon>Sphaeroforma</taxon>
    </lineage>
</organism>
<feature type="non-terminal residue" evidence="2">
    <location>
        <position position="66"/>
    </location>
</feature>
<dbReference type="RefSeq" id="XP_014146801.1">
    <property type="nucleotide sequence ID" value="XM_014291326.1"/>
</dbReference>
<feature type="non-terminal residue" evidence="2">
    <location>
        <position position="1"/>
    </location>
</feature>
<keyword evidence="3" id="KW-1185">Reference proteome</keyword>
<evidence type="ECO:0000256" key="1">
    <source>
        <dbReference type="SAM" id="MobiDB-lite"/>
    </source>
</evidence>
<evidence type="ECO:0000313" key="3">
    <source>
        <dbReference type="Proteomes" id="UP000054560"/>
    </source>
</evidence>